<dbReference type="AlphaFoldDB" id="A0A423UN47"/>
<accession>A0A423UN47</accession>
<dbReference type="Gene3D" id="1.25.40.10">
    <property type="entry name" value="Tetratricopeptide repeat domain"/>
    <property type="match status" value="1"/>
</dbReference>
<dbReference type="RefSeq" id="WP_096227823.1">
    <property type="nucleotide sequence ID" value="NZ_CP168029.1"/>
</dbReference>
<evidence type="ECO:0000256" key="1">
    <source>
        <dbReference type="SAM" id="MobiDB-lite"/>
    </source>
</evidence>
<evidence type="ECO:0000313" key="2">
    <source>
        <dbReference type="EMBL" id="ROT91559.1"/>
    </source>
</evidence>
<name>A0A423UN47_9ACTN</name>
<dbReference type="SUPFAM" id="SSF48452">
    <property type="entry name" value="TPR-like"/>
    <property type="match status" value="1"/>
</dbReference>
<sequence length="969" mass="103460">MGRGEEQGRSAGQGGTYVVSAARSLLGATRRVLPDAVPSPSAPAAADAQAPVYGWIAGACAAPSKGDRYVVEFTGRREFRILAYVDRFGRAFSTDRPLTAPPARRPDLDFARFVDEGPADMGRGPAETCADGHTAVRGARTDAERGPGARPDGEHGCVEVRTGGEDERQVARYLCKGGRYTFTDTWFDFGPHAAGLSYDDALARAYLAFVHRPRLGGAEVPERGTAFVHERLRETPLLPVLRTIVDEVRSAESDPVVQPPALVRGLVRWLEEAGLDGLRPPAVPDEALRLVRTARYANLYYIAQEDEDAAVDRRTVWALEAALNRFTLMEEAFGDRATLAGDADCARWDAYLIETAGAQALGAERLAGTPRGSDDGEWEARCRLAGVLERLKLPVRIEAQMQANVAEGLAAFRLTVPDAALMPARRWVEGPAGAGWEDVPTAERDAQARRYAMHFGLALATAAFEASPAIRRVDVAACPLGDGAPPAAPDGCENPASPDAEFPADRQEAAYYQVALTRRAYEESGCFRSALEGDPAPLLAYCGAVCDLPGADPFALMQALPSTVRRQELPELDDAPLPQAVRPVLGADDARDLRIAAEARRRRVGEGLADRIARAGSATEAIRIVRKEQHAARTLGDDQGVSACTRLMAALAEGTLDTEDQNAAVTCFLGEDRCLAALARARALAPRDPAEAVAVLADAVSEAAALDGYTDGAVTAYRAFDSYAARVRYSRALRAVRQRGAGGSQPSAPSDAPAVPTLAARAAADAGRSIQLAPDSFFLCHLEIVTLLERSFDRVDDALRYGRRAIELAPASAGGYRQLGRAYMLVGDMDSAAAVLEAGLDVAAQPNDVAIAYYQLAYALWKAGRPRAGAACYLKSVMTSPVMALQAVAELKELAAEHGMEPIERDAVDDELRSAGIVLAPTEEMFETLDAGAAAAVDAGLFPVARNLLSLRLHYRPDDALVNVLKSLE</sequence>
<feature type="region of interest" description="Disordered" evidence="1">
    <location>
        <begin position="121"/>
        <end position="156"/>
    </location>
</feature>
<dbReference type="InterPro" id="IPR011990">
    <property type="entry name" value="TPR-like_helical_dom_sf"/>
</dbReference>
<protein>
    <submittedName>
        <fullName evidence="2">Uncharacterized protein</fullName>
    </submittedName>
</protein>
<comment type="caution">
    <text evidence="2">The sequence shown here is derived from an EMBL/GenBank/DDBJ whole genome shotgun (WGS) entry which is preliminary data.</text>
</comment>
<feature type="compositionally biased region" description="Basic and acidic residues" evidence="1">
    <location>
        <begin position="139"/>
        <end position="156"/>
    </location>
</feature>
<evidence type="ECO:0000313" key="3">
    <source>
        <dbReference type="Proteomes" id="UP000285258"/>
    </source>
</evidence>
<organism evidence="2 3">
    <name type="scientific">Gordonibacter urolithinfaciens</name>
    <dbReference type="NCBI Taxonomy" id="1335613"/>
    <lineage>
        <taxon>Bacteria</taxon>
        <taxon>Bacillati</taxon>
        <taxon>Actinomycetota</taxon>
        <taxon>Coriobacteriia</taxon>
        <taxon>Eggerthellales</taxon>
        <taxon>Eggerthellaceae</taxon>
        <taxon>Gordonibacter</taxon>
    </lineage>
</organism>
<proteinExistence type="predicted"/>
<reference evidence="3" key="1">
    <citation type="submission" date="2018-05" db="EMBL/GenBank/DDBJ databases">
        <title>Genome Sequencing of selected type strains of the family Eggerthellaceae.</title>
        <authorList>
            <person name="Danylec N."/>
            <person name="Stoll D.A."/>
            <person name="Doetsch A."/>
            <person name="Huch M."/>
        </authorList>
    </citation>
    <scope>NUCLEOTIDE SEQUENCE [LARGE SCALE GENOMIC DNA]</scope>
    <source>
        <strain evidence="3">DSM 27213</strain>
    </source>
</reference>
<dbReference type="EMBL" id="QIBW01000002">
    <property type="protein sequence ID" value="ROT91559.1"/>
    <property type="molecule type" value="Genomic_DNA"/>
</dbReference>
<dbReference type="SMART" id="SM00028">
    <property type="entry name" value="TPR"/>
    <property type="match status" value="2"/>
</dbReference>
<dbReference type="Proteomes" id="UP000285258">
    <property type="component" value="Unassembled WGS sequence"/>
</dbReference>
<dbReference type="InterPro" id="IPR019734">
    <property type="entry name" value="TPR_rpt"/>
</dbReference>
<gene>
    <name evidence="2" type="ORF">DMP12_02605</name>
</gene>